<dbReference type="GO" id="GO:0031397">
    <property type="term" value="P:negative regulation of protein ubiquitination"/>
    <property type="evidence" value="ECO:0007669"/>
    <property type="project" value="TreeGrafter"/>
</dbReference>
<name>D7FR43_ECTSI</name>
<dbReference type="Proteomes" id="UP000002630">
    <property type="component" value="Linkage Group LG14"/>
</dbReference>
<evidence type="ECO:0000313" key="2">
    <source>
        <dbReference type="EMBL" id="CBJ26110.1"/>
    </source>
</evidence>
<dbReference type="Pfam" id="PF13905">
    <property type="entry name" value="Thioredoxin_8"/>
    <property type="match status" value="1"/>
</dbReference>
<keyword evidence="3" id="KW-1185">Reference proteome</keyword>
<dbReference type="eggNOG" id="KOG2501">
    <property type="taxonomic scope" value="Eukaryota"/>
</dbReference>
<dbReference type="GO" id="GO:0004791">
    <property type="term" value="F:thioredoxin-disulfide reductase (NADPH) activity"/>
    <property type="evidence" value="ECO:0007669"/>
    <property type="project" value="TreeGrafter"/>
</dbReference>
<dbReference type="OMA" id="ANCLTEW"/>
<feature type="domain" description="Thioredoxin" evidence="1">
    <location>
        <begin position="34"/>
        <end position="179"/>
    </location>
</feature>
<dbReference type="PANTHER" id="PTHR46472:SF1">
    <property type="entry name" value="NUCLEOREDOXIN"/>
    <property type="match status" value="1"/>
</dbReference>
<gene>
    <name evidence="2" type="ORF">Esi_0021_0053</name>
</gene>
<dbReference type="InterPro" id="IPR036249">
    <property type="entry name" value="Thioredoxin-like_sf"/>
</dbReference>
<dbReference type="STRING" id="2880.D7FR43"/>
<protein>
    <recommendedName>
        <fullName evidence="1">Thioredoxin domain-containing protein</fullName>
    </recommendedName>
</protein>
<sequence length="190" mass="20501">MATDPSVGAVCDPQGVCRMPARGDTGSAGEASLIPLPKALRPLSVLEDEAGHKLSPAAVFKGKMIGVYVSAGWCPPCRAFSPLLSKWAKEHKNEFEVVFVSLDKSEQAMRDYITGKGFVRLPFEPESDRHRAAESFGVQALPTLVVVNGDTGAVVTSWGRSAITKNPNGCLKAWKEGNHGVSWLQLLRPW</sequence>
<accession>D7FR43</accession>
<dbReference type="EMBL" id="FN648387">
    <property type="protein sequence ID" value="CBJ26110.1"/>
    <property type="molecule type" value="Genomic_DNA"/>
</dbReference>
<dbReference type="InterPro" id="IPR013766">
    <property type="entry name" value="Thioredoxin_domain"/>
</dbReference>
<dbReference type="GO" id="GO:0005634">
    <property type="term" value="C:nucleus"/>
    <property type="evidence" value="ECO:0007669"/>
    <property type="project" value="TreeGrafter"/>
</dbReference>
<reference evidence="2 3" key="1">
    <citation type="journal article" date="2010" name="Nature">
        <title>The Ectocarpus genome and the independent evolution of multicellularity in brown algae.</title>
        <authorList>
            <person name="Cock J.M."/>
            <person name="Sterck L."/>
            <person name="Rouze P."/>
            <person name="Scornet D."/>
            <person name="Allen A.E."/>
            <person name="Amoutzias G."/>
            <person name="Anthouard V."/>
            <person name="Artiguenave F."/>
            <person name="Aury J.M."/>
            <person name="Badger J.H."/>
            <person name="Beszteri B."/>
            <person name="Billiau K."/>
            <person name="Bonnet E."/>
            <person name="Bothwell J.H."/>
            <person name="Bowler C."/>
            <person name="Boyen C."/>
            <person name="Brownlee C."/>
            <person name="Carrano C.J."/>
            <person name="Charrier B."/>
            <person name="Cho G.Y."/>
            <person name="Coelho S.M."/>
            <person name="Collen J."/>
            <person name="Corre E."/>
            <person name="Da Silva C."/>
            <person name="Delage L."/>
            <person name="Delaroque N."/>
            <person name="Dittami S.M."/>
            <person name="Doulbeau S."/>
            <person name="Elias M."/>
            <person name="Farnham G."/>
            <person name="Gachon C.M."/>
            <person name="Gschloessl B."/>
            <person name="Heesch S."/>
            <person name="Jabbari K."/>
            <person name="Jubin C."/>
            <person name="Kawai H."/>
            <person name="Kimura K."/>
            <person name="Kloareg B."/>
            <person name="Kupper F.C."/>
            <person name="Lang D."/>
            <person name="Le Bail A."/>
            <person name="Leblanc C."/>
            <person name="Lerouge P."/>
            <person name="Lohr M."/>
            <person name="Lopez P.J."/>
            <person name="Martens C."/>
            <person name="Maumus F."/>
            <person name="Michel G."/>
            <person name="Miranda-Saavedra D."/>
            <person name="Morales J."/>
            <person name="Moreau H."/>
            <person name="Motomura T."/>
            <person name="Nagasato C."/>
            <person name="Napoli C.A."/>
            <person name="Nelson D.R."/>
            <person name="Nyvall-Collen P."/>
            <person name="Peters A.F."/>
            <person name="Pommier C."/>
            <person name="Potin P."/>
            <person name="Poulain J."/>
            <person name="Quesneville H."/>
            <person name="Read B."/>
            <person name="Rensing S.A."/>
            <person name="Ritter A."/>
            <person name="Rousvoal S."/>
            <person name="Samanta M."/>
            <person name="Samson G."/>
            <person name="Schroeder D.C."/>
            <person name="Segurens B."/>
            <person name="Strittmatter M."/>
            <person name="Tonon T."/>
            <person name="Tregear J.W."/>
            <person name="Valentin K."/>
            <person name="von Dassow P."/>
            <person name="Yamagishi T."/>
            <person name="Van de Peer Y."/>
            <person name="Wincker P."/>
        </authorList>
    </citation>
    <scope>NUCLEOTIDE SEQUENCE [LARGE SCALE GENOMIC DNA]</scope>
    <source>
        <strain evidence="3">Ec32 / CCAP1310/4</strain>
    </source>
</reference>
<dbReference type="SUPFAM" id="SSF52833">
    <property type="entry name" value="Thioredoxin-like"/>
    <property type="match status" value="1"/>
</dbReference>
<dbReference type="OrthoDB" id="409136at2759"/>
<dbReference type="Gene3D" id="3.40.30.10">
    <property type="entry name" value="Glutaredoxin"/>
    <property type="match status" value="1"/>
</dbReference>
<evidence type="ECO:0000259" key="1">
    <source>
        <dbReference type="PROSITE" id="PS51352"/>
    </source>
</evidence>
<proteinExistence type="predicted"/>
<dbReference type="AlphaFoldDB" id="D7FR43"/>
<dbReference type="PANTHER" id="PTHR46472">
    <property type="entry name" value="NUCLEOREDOXIN"/>
    <property type="match status" value="1"/>
</dbReference>
<organism evidence="2 3">
    <name type="scientific">Ectocarpus siliculosus</name>
    <name type="common">Brown alga</name>
    <name type="synonym">Conferva siliculosa</name>
    <dbReference type="NCBI Taxonomy" id="2880"/>
    <lineage>
        <taxon>Eukaryota</taxon>
        <taxon>Sar</taxon>
        <taxon>Stramenopiles</taxon>
        <taxon>Ochrophyta</taxon>
        <taxon>PX clade</taxon>
        <taxon>Phaeophyceae</taxon>
        <taxon>Ectocarpales</taxon>
        <taxon>Ectocarpaceae</taxon>
        <taxon>Ectocarpus</taxon>
    </lineage>
</organism>
<evidence type="ECO:0000313" key="3">
    <source>
        <dbReference type="Proteomes" id="UP000002630"/>
    </source>
</evidence>
<dbReference type="PROSITE" id="PS51352">
    <property type="entry name" value="THIOREDOXIN_2"/>
    <property type="match status" value="1"/>
</dbReference>
<dbReference type="InterPro" id="IPR012336">
    <property type="entry name" value="Thioredoxin-like_fold"/>
</dbReference>
<dbReference type="GO" id="GO:0030178">
    <property type="term" value="P:negative regulation of Wnt signaling pathway"/>
    <property type="evidence" value="ECO:0007669"/>
    <property type="project" value="TreeGrafter"/>
</dbReference>